<evidence type="ECO:0000313" key="3">
    <source>
        <dbReference type="Proteomes" id="UP000248142"/>
    </source>
</evidence>
<protein>
    <submittedName>
        <fullName evidence="2">Uncharacterized protein</fullName>
    </submittedName>
</protein>
<proteinExistence type="predicted"/>
<sequence length="101" mass="11292">MIKLSQTYEIVTEESAQAGEAAEQGYNWQDAPHGFRETVELIRDGGYIHPSDSHGVPRWLTTEADTDRETGDSETLSLHPGQDARSQRYWEKACRAAGVID</sequence>
<dbReference type="Proteomes" id="UP000248142">
    <property type="component" value="Segment"/>
</dbReference>
<reference evidence="2 3" key="1">
    <citation type="submission" date="2017-04" db="EMBL/GenBank/DDBJ databases">
        <title>Isolation of lytic bacteriophages infecting Pseudomonas strains for biocontrol of fish and shrimp spoilage during chilled storage.</title>
        <authorList>
            <person name="Yang Z."/>
            <person name="Tao X."/>
            <person name="Gao L."/>
            <person name="Rao S."/>
        </authorList>
    </citation>
    <scope>NUCLEOTIDE SEQUENCE [LARGE SCALE GENOMIC DNA]</scope>
</reference>
<evidence type="ECO:0000313" key="2">
    <source>
        <dbReference type="EMBL" id="ASD51892.1"/>
    </source>
</evidence>
<dbReference type="EMBL" id="KY971609">
    <property type="protein sequence ID" value="ASD51892.1"/>
    <property type="molecule type" value="Genomic_DNA"/>
</dbReference>
<keyword evidence="3" id="KW-1185">Reference proteome</keyword>
<feature type="region of interest" description="Disordered" evidence="1">
    <location>
        <begin position="50"/>
        <end position="83"/>
    </location>
</feature>
<evidence type="ECO:0000256" key="1">
    <source>
        <dbReference type="SAM" id="MobiDB-lite"/>
    </source>
</evidence>
<gene>
    <name evidence="2" type="ORF">PspYZU01_07</name>
</gene>
<accession>A0A2U7NRU4</accession>
<organism evidence="2 3">
    <name type="scientific">Pseudomonas phage PspYZU01</name>
    <dbReference type="NCBI Taxonomy" id="1983555"/>
    <lineage>
        <taxon>Viruses</taxon>
        <taxon>Duplodnaviria</taxon>
        <taxon>Heunggongvirae</taxon>
        <taxon>Uroviricota</taxon>
        <taxon>Caudoviricetes</taxon>
        <taxon>Casjensviridae</taxon>
        <taxon>Phobosvirus</taxon>
        <taxon>Phobosvirus PspYZU01</taxon>
    </lineage>
</organism>
<name>A0A2U7NRU4_9CAUD</name>